<dbReference type="GO" id="GO:0003924">
    <property type="term" value="F:GTPase activity"/>
    <property type="evidence" value="ECO:0007669"/>
    <property type="project" value="InterPro"/>
</dbReference>
<dbReference type="AlphaFoldDB" id="A0A7C2X8R9"/>
<dbReference type="CDD" id="cd00882">
    <property type="entry name" value="Ras_like_GTPase"/>
    <property type="match status" value="1"/>
</dbReference>
<dbReference type="Gene3D" id="3.40.50.300">
    <property type="entry name" value="P-loop containing nucleotide triphosphate hydrolases"/>
    <property type="match status" value="1"/>
</dbReference>
<dbReference type="InterPro" id="IPR006689">
    <property type="entry name" value="Small_GTPase_ARF/SAR"/>
</dbReference>
<dbReference type="InterPro" id="IPR027417">
    <property type="entry name" value="P-loop_NTPase"/>
</dbReference>
<sequence>MALIDLSKREVHCKIVYCGPGRCGKTTNLLNVYESMAEKDRGKMLTIDTKGDRTLFFDLLPLNLGAIRDFNIRIQLYTVPGQVMYAATRKLVLKGVDGLVFVADPLRVRRESNIESLRDLRQHLLEYGLKIEDIPMVIQYNKRDLAEGPTPTLTIEELESDLNSDLKVKTFLASAVEGKGVFETLREISKLTVRYVANKHLLTNLK</sequence>
<proteinExistence type="predicted"/>
<dbReference type="SUPFAM" id="SSF52540">
    <property type="entry name" value="P-loop containing nucleoside triphosphate hydrolases"/>
    <property type="match status" value="1"/>
</dbReference>
<organism evidence="3">
    <name type="scientific">Desulfurivibrio alkaliphilus</name>
    <dbReference type="NCBI Taxonomy" id="427923"/>
    <lineage>
        <taxon>Bacteria</taxon>
        <taxon>Pseudomonadati</taxon>
        <taxon>Thermodesulfobacteriota</taxon>
        <taxon>Desulfobulbia</taxon>
        <taxon>Desulfobulbales</taxon>
        <taxon>Desulfobulbaceae</taxon>
        <taxon>Desulfurivibrio</taxon>
    </lineage>
</organism>
<comment type="caution">
    <text evidence="3">The sequence shown here is derived from an EMBL/GenBank/DDBJ whole genome shotgun (WGS) entry which is preliminary data.</text>
</comment>
<name>A0A7C2X8R9_9BACT</name>
<dbReference type="PANTHER" id="PTHR42708:SF1">
    <property type="entry name" value="GLIDING MOTILITY PROTEIN MGLA"/>
    <property type="match status" value="1"/>
</dbReference>
<dbReference type="Pfam" id="PF00025">
    <property type="entry name" value="Arf"/>
    <property type="match status" value="1"/>
</dbReference>
<accession>A0A7C2X8R9</accession>
<gene>
    <name evidence="3" type="ORF">ENN98_00015</name>
</gene>
<reference evidence="3" key="1">
    <citation type="journal article" date="2020" name="mSystems">
        <title>Genome- and Community-Level Interaction Insights into Carbon Utilization and Element Cycling Functions of Hydrothermarchaeota in Hydrothermal Sediment.</title>
        <authorList>
            <person name="Zhou Z."/>
            <person name="Liu Y."/>
            <person name="Xu W."/>
            <person name="Pan J."/>
            <person name="Luo Z.H."/>
            <person name="Li M."/>
        </authorList>
    </citation>
    <scope>NUCLEOTIDE SEQUENCE [LARGE SCALE GENOMIC DNA]</scope>
    <source>
        <strain evidence="3">SpSt-1224</strain>
    </source>
</reference>
<evidence type="ECO:0000313" key="3">
    <source>
        <dbReference type="EMBL" id="HET97095.1"/>
    </source>
</evidence>
<dbReference type="PANTHER" id="PTHR42708">
    <property type="entry name" value="ATP/GTP-BINDING PROTEIN-RELATED"/>
    <property type="match status" value="1"/>
</dbReference>
<evidence type="ECO:0000256" key="1">
    <source>
        <dbReference type="ARBA" id="ARBA00022741"/>
    </source>
</evidence>
<dbReference type="Proteomes" id="UP000885986">
    <property type="component" value="Unassembled WGS sequence"/>
</dbReference>
<keyword evidence="1" id="KW-0547">Nucleotide-binding</keyword>
<dbReference type="EMBL" id="DSDS01000001">
    <property type="protein sequence ID" value="HET97095.1"/>
    <property type="molecule type" value="Genomic_DNA"/>
</dbReference>
<evidence type="ECO:0000256" key="2">
    <source>
        <dbReference type="ARBA" id="ARBA00023134"/>
    </source>
</evidence>
<protein>
    <submittedName>
        <fullName evidence="3">Gliding motility protein</fullName>
    </submittedName>
</protein>
<dbReference type="GO" id="GO:0005525">
    <property type="term" value="F:GTP binding"/>
    <property type="evidence" value="ECO:0007669"/>
    <property type="project" value="UniProtKB-KW"/>
</dbReference>
<dbReference type="InterPro" id="IPR052705">
    <property type="entry name" value="Gliding_Motility_GTPase"/>
</dbReference>
<keyword evidence="2" id="KW-0342">GTP-binding</keyword>